<organism evidence="1 2">
    <name type="scientific">Clonorchis sinensis</name>
    <name type="common">Chinese liver fluke</name>
    <dbReference type="NCBI Taxonomy" id="79923"/>
    <lineage>
        <taxon>Eukaryota</taxon>
        <taxon>Metazoa</taxon>
        <taxon>Spiralia</taxon>
        <taxon>Lophotrochozoa</taxon>
        <taxon>Platyhelminthes</taxon>
        <taxon>Trematoda</taxon>
        <taxon>Digenea</taxon>
        <taxon>Opisthorchiida</taxon>
        <taxon>Opisthorchiata</taxon>
        <taxon>Opisthorchiidae</taxon>
        <taxon>Clonorchis</taxon>
    </lineage>
</organism>
<evidence type="ECO:0000313" key="1">
    <source>
        <dbReference type="EMBL" id="KAG5452720.1"/>
    </source>
</evidence>
<protein>
    <submittedName>
        <fullName evidence="1">Uncharacterized protein</fullName>
    </submittedName>
</protein>
<dbReference type="OrthoDB" id="10554438at2759"/>
<dbReference type="Proteomes" id="UP000286415">
    <property type="component" value="Unassembled WGS sequence"/>
</dbReference>
<feature type="non-terminal residue" evidence="1">
    <location>
        <position position="1"/>
    </location>
</feature>
<dbReference type="EMBL" id="NIRI02000013">
    <property type="protein sequence ID" value="KAG5452720.1"/>
    <property type="molecule type" value="Genomic_DNA"/>
</dbReference>
<keyword evidence="2" id="KW-1185">Reference proteome</keyword>
<gene>
    <name evidence="1" type="ORF">CSKR_102149</name>
</gene>
<dbReference type="AlphaFoldDB" id="A0A3R7GQD0"/>
<evidence type="ECO:0000313" key="2">
    <source>
        <dbReference type="Proteomes" id="UP000286415"/>
    </source>
</evidence>
<sequence>GKHWTRVSLSLELSSAYPVAVPGFKPRTSDMRGERFITTHHQRTLDASEFSRLNRRTCSRLSDEIGVPGSSNDDPVAVLVVTIILVTQQENLTIDHKKSAKRGGLRIFVLPSAVGSSSTLREDLIFPKR</sequence>
<proteinExistence type="predicted"/>
<accession>A0A3R7GQD0</accession>
<dbReference type="InParanoid" id="A0A3R7GQD0"/>
<name>A0A3R7GQD0_CLOSI</name>
<reference evidence="1 2" key="2">
    <citation type="journal article" date="2021" name="Genomics">
        <title>High-quality reference genome for Clonorchis sinensis.</title>
        <authorList>
            <person name="Young N.D."/>
            <person name="Stroehlein A.J."/>
            <person name="Kinkar L."/>
            <person name="Wang T."/>
            <person name="Sohn W.M."/>
            <person name="Chang B.C.H."/>
            <person name="Kaur P."/>
            <person name="Weisz D."/>
            <person name="Dudchenko O."/>
            <person name="Aiden E.L."/>
            <person name="Korhonen P.K."/>
            <person name="Gasser R.B."/>
        </authorList>
    </citation>
    <scope>NUCLEOTIDE SEQUENCE [LARGE SCALE GENOMIC DNA]</scope>
    <source>
        <strain evidence="1">Cs-k2</strain>
    </source>
</reference>
<comment type="caution">
    <text evidence="1">The sequence shown here is derived from an EMBL/GenBank/DDBJ whole genome shotgun (WGS) entry which is preliminary data.</text>
</comment>
<reference evidence="1 2" key="1">
    <citation type="journal article" date="2018" name="Biotechnol. Adv.">
        <title>Improved genomic resources and new bioinformatic workflow for the carcinogenic parasite Clonorchis sinensis: Biotechnological implications.</title>
        <authorList>
            <person name="Wang D."/>
            <person name="Korhonen P.K."/>
            <person name="Gasser R.B."/>
            <person name="Young N.D."/>
        </authorList>
    </citation>
    <scope>NUCLEOTIDE SEQUENCE [LARGE SCALE GENOMIC DNA]</scope>
    <source>
        <strain evidence="1">Cs-k2</strain>
    </source>
</reference>